<gene>
    <name evidence="7" type="ORF">LOTGIDRAFT_154615</name>
</gene>
<keyword evidence="8" id="KW-1185">Reference proteome</keyword>
<dbReference type="InterPro" id="IPR014710">
    <property type="entry name" value="RmlC-like_jellyroll"/>
</dbReference>
<dbReference type="OrthoDB" id="546434at2759"/>
<keyword evidence="5" id="KW-0597">Phosphoprotein</keyword>
<protein>
    <recommendedName>
        <fullName evidence="9">Cyclic nucleotide-binding domain-containing protein</fullName>
    </recommendedName>
</protein>
<evidence type="ECO:0000256" key="1">
    <source>
        <dbReference type="ARBA" id="ARBA00004236"/>
    </source>
</evidence>
<evidence type="ECO:0000256" key="2">
    <source>
        <dbReference type="ARBA" id="ARBA00004496"/>
    </source>
</evidence>
<dbReference type="Proteomes" id="UP000030746">
    <property type="component" value="Unassembled WGS sequence"/>
</dbReference>
<evidence type="ECO:0000313" key="7">
    <source>
        <dbReference type="EMBL" id="ESO87123.1"/>
    </source>
</evidence>
<reference evidence="7 8" key="1">
    <citation type="journal article" date="2013" name="Nature">
        <title>Insights into bilaterian evolution from three spiralian genomes.</title>
        <authorList>
            <person name="Simakov O."/>
            <person name="Marletaz F."/>
            <person name="Cho S.J."/>
            <person name="Edsinger-Gonzales E."/>
            <person name="Havlak P."/>
            <person name="Hellsten U."/>
            <person name="Kuo D.H."/>
            <person name="Larsson T."/>
            <person name="Lv J."/>
            <person name="Arendt D."/>
            <person name="Savage R."/>
            <person name="Osoegawa K."/>
            <person name="de Jong P."/>
            <person name="Grimwood J."/>
            <person name="Chapman J.A."/>
            <person name="Shapiro H."/>
            <person name="Aerts A."/>
            <person name="Otillar R.P."/>
            <person name="Terry A.Y."/>
            <person name="Boore J.L."/>
            <person name="Grigoriev I.V."/>
            <person name="Lindberg D.R."/>
            <person name="Seaver E.C."/>
            <person name="Weisblat D.A."/>
            <person name="Putnam N.H."/>
            <person name="Rokhsar D.S."/>
        </authorList>
    </citation>
    <scope>NUCLEOTIDE SEQUENCE [LARGE SCALE GENOMIC DNA]</scope>
</reference>
<keyword evidence="6" id="KW-0472">Membrane</keyword>
<sequence length="137" mass="16102">MSSIEDRRFTLCLKKPPALRTEEDLNVIYAFLHGMEALSTFREAAIRNLCKCVRYEQHEANDILYCQGEMALCWYILLTGSVFIEGSMFLPRSRNHKTYFRTPPKLLTYVDSNPFVYMKIQTLDFNKTVFSMDTYEV</sequence>
<dbReference type="GO" id="GO:0005737">
    <property type="term" value="C:cytoplasm"/>
    <property type="evidence" value="ECO:0007669"/>
    <property type="project" value="UniProtKB-SubCell"/>
</dbReference>
<dbReference type="Gene3D" id="2.60.120.10">
    <property type="entry name" value="Jelly Rolls"/>
    <property type="match status" value="1"/>
</dbReference>
<evidence type="ECO:0008006" key="9">
    <source>
        <dbReference type="Google" id="ProtNLM"/>
    </source>
</evidence>
<keyword evidence="4" id="KW-0963">Cytoplasm</keyword>
<dbReference type="KEGG" id="lgi:LOTGIDRAFT_154615"/>
<dbReference type="EMBL" id="KB202953">
    <property type="protein sequence ID" value="ESO87123.1"/>
    <property type="molecule type" value="Genomic_DNA"/>
</dbReference>
<evidence type="ECO:0000313" key="8">
    <source>
        <dbReference type="Proteomes" id="UP000030746"/>
    </source>
</evidence>
<dbReference type="SUPFAM" id="SSF51206">
    <property type="entry name" value="cAMP-binding domain-like"/>
    <property type="match status" value="1"/>
</dbReference>
<evidence type="ECO:0000256" key="4">
    <source>
        <dbReference type="ARBA" id="ARBA00022490"/>
    </source>
</evidence>
<dbReference type="OMA" id="GEVASCW"/>
<accession>V3Z8B9</accession>
<proteinExistence type="predicted"/>
<dbReference type="GeneID" id="20236347"/>
<evidence type="ECO:0000256" key="3">
    <source>
        <dbReference type="ARBA" id="ARBA00022475"/>
    </source>
</evidence>
<dbReference type="GO" id="GO:0005886">
    <property type="term" value="C:plasma membrane"/>
    <property type="evidence" value="ECO:0007669"/>
    <property type="project" value="UniProtKB-SubCell"/>
</dbReference>
<dbReference type="InterPro" id="IPR018490">
    <property type="entry name" value="cNMP-bd_dom_sf"/>
</dbReference>
<evidence type="ECO:0000256" key="5">
    <source>
        <dbReference type="ARBA" id="ARBA00022553"/>
    </source>
</evidence>
<dbReference type="CTD" id="20236347"/>
<organism evidence="7 8">
    <name type="scientific">Lottia gigantea</name>
    <name type="common">Giant owl limpet</name>
    <dbReference type="NCBI Taxonomy" id="225164"/>
    <lineage>
        <taxon>Eukaryota</taxon>
        <taxon>Metazoa</taxon>
        <taxon>Spiralia</taxon>
        <taxon>Lophotrochozoa</taxon>
        <taxon>Mollusca</taxon>
        <taxon>Gastropoda</taxon>
        <taxon>Patellogastropoda</taxon>
        <taxon>Lottioidea</taxon>
        <taxon>Lottiidae</taxon>
        <taxon>Lottia</taxon>
    </lineage>
</organism>
<comment type="subcellular location">
    <subcellularLocation>
        <location evidence="1">Cell membrane</location>
    </subcellularLocation>
    <subcellularLocation>
        <location evidence="2">Cytoplasm</location>
    </subcellularLocation>
</comment>
<name>V3Z8B9_LOTGI</name>
<dbReference type="RefSeq" id="XP_009062075.1">
    <property type="nucleotide sequence ID" value="XM_009063827.1"/>
</dbReference>
<dbReference type="PANTHER" id="PTHR45161:SF3">
    <property type="entry name" value="METHYL-ACCEPTING CHEMOTAXIS PROTEIN"/>
    <property type="match status" value="1"/>
</dbReference>
<evidence type="ECO:0000256" key="6">
    <source>
        <dbReference type="ARBA" id="ARBA00023136"/>
    </source>
</evidence>
<dbReference type="AlphaFoldDB" id="V3Z8B9"/>
<dbReference type="STRING" id="225164.V3Z8B9"/>
<dbReference type="PANTHER" id="PTHR45161">
    <property type="entry name" value="CYTOSKELETON-ASSOCIATED PROTEIN 4"/>
    <property type="match status" value="1"/>
</dbReference>
<keyword evidence="3" id="KW-1003">Cell membrane</keyword>
<dbReference type="HOGENOM" id="CLU_154828_0_0_1"/>